<dbReference type="InterPro" id="IPR003339">
    <property type="entry name" value="ABC/ECF_trnsptr_transmembrane"/>
</dbReference>
<reference evidence="7" key="1">
    <citation type="journal article" date="2019" name="Int. J. Syst. Evol. Microbiol.">
        <title>The Global Catalogue of Microorganisms (GCM) 10K type strain sequencing project: providing services to taxonomists for standard genome sequencing and annotation.</title>
        <authorList>
            <consortium name="The Broad Institute Genomics Platform"/>
            <consortium name="The Broad Institute Genome Sequencing Center for Infectious Disease"/>
            <person name="Wu L."/>
            <person name="Ma J."/>
        </authorList>
    </citation>
    <scope>NUCLEOTIDE SEQUENCE [LARGE SCALE GENOMIC DNA]</scope>
    <source>
        <strain evidence="7">JCM 15309</strain>
    </source>
</reference>
<dbReference type="CDD" id="cd16914">
    <property type="entry name" value="EcfT"/>
    <property type="match status" value="1"/>
</dbReference>
<dbReference type="PANTHER" id="PTHR33514">
    <property type="entry name" value="PROTEIN ABCI12, CHLOROPLASTIC"/>
    <property type="match status" value="1"/>
</dbReference>
<feature type="transmembrane region" description="Helical" evidence="5">
    <location>
        <begin position="150"/>
        <end position="169"/>
    </location>
</feature>
<evidence type="ECO:0000256" key="5">
    <source>
        <dbReference type="SAM" id="Phobius"/>
    </source>
</evidence>
<gene>
    <name evidence="6" type="ORF">GCM10009798_24840</name>
</gene>
<dbReference type="EMBL" id="BAAAPB010000002">
    <property type="protein sequence ID" value="GAA1963788.1"/>
    <property type="molecule type" value="Genomic_DNA"/>
</dbReference>
<keyword evidence="7" id="KW-1185">Reference proteome</keyword>
<feature type="transmembrane region" description="Helical" evidence="5">
    <location>
        <begin position="89"/>
        <end position="109"/>
    </location>
</feature>
<evidence type="ECO:0000256" key="1">
    <source>
        <dbReference type="ARBA" id="ARBA00004141"/>
    </source>
</evidence>
<evidence type="ECO:0000256" key="2">
    <source>
        <dbReference type="ARBA" id="ARBA00022692"/>
    </source>
</evidence>
<protein>
    <submittedName>
        <fullName evidence="6">CbiQ family ECF transporter T component</fullName>
    </submittedName>
</protein>
<dbReference type="Proteomes" id="UP001500571">
    <property type="component" value="Unassembled WGS sequence"/>
</dbReference>
<sequence>MTARLARDLHPIAWWLWAIGLAAYASQTTNPWLLLLLVGVAALVVSARRSDQPWAGSFRLYLAAGLAIVVIRVVFRILLGGAYGGTVILHLPEIPLPGWVLGITLLGPVTRESVLAGLYDGLRLATIVVCVGAANSLANPKRLLRSMPAALYEVGTAVVVAVSVLPQLAESVQRVRRAQRLRAGHGQGSRGVRRMRRFLVPVLEDALERSLTLAAGMDTRGYGRSGAATPAERRVTGALMISGLIGVCVGAYALLDQTFLGGSFGVGRVHVSRGAVVLVLGVAVCVAGMRSAGARVERTVYRPDVWRWPETAVALTGVAVGAVGSWVAQHQYAVANPDLSVSPQISAVALLGVLIGLAPAVLAPAPRLAASRRELQVAA</sequence>
<feature type="transmembrane region" description="Helical" evidence="5">
    <location>
        <begin position="9"/>
        <end position="26"/>
    </location>
</feature>
<proteinExistence type="predicted"/>
<feature type="transmembrane region" description="Helical" evidence="5">
    <location>
        <begin position="60"/>
        <end position="83"/>
    </location>
</feature>
<feature type="transmembrane region" description="Helical" evidence="5">
    <location>
        <begin position="235"/>
        <end position="255"/>
    </location>
</feature>
<dbReference type="RefSeq" id="WP_344045159.1">
    <property type="nucleotide sequence ID" value="NZ_BAAAPB010000002.1"/>
</dbReference>
<evidence type="ECO:0000313" key="7">
    <source>
        <dbReference type="Proteomes" id="UP001500571"/>
    </source>
</evidence>
<keyword evidence="2 5" id="KW-0812">Transmembrane</keyword>
<evidence type="ECO:0000256" key="3">
    <source>
        <dbReference type="ARBA" id="ARBA00022989"/>
    </source>
</evidence>
<name>A0ABP5CK18_9ACTN</name>
<comment type="subcellular location">
    <subcellularLocation>
        <location evidence="1">Membrane</location>
        <topology evidence="1">Multi-pass membrane protein</topology>
    </subcellularLocation>
</comment>
<evidence type="ECO:0000256" key="4">
    <source>
        <dbReference type="ARBA" id="ARBA00023136"/>
    </source>
</evidence>
<evidence type="ECO:0000313" key="6">
    <source>
        <dbReference type="EMBL" id="GAA1963788.1"/>
    </source>
</evidence>
<keyword evidence="3 5" id="KW-1133">Transmembrane helix</keyword>
<feature type="transmembrane region" description="Helical" evidence="5">
    <location>
        <begin position="275"/>
        <end position="293"/>
    </location>
</feature>
<keyword evidence="4 5" id="KW-0472">Membrane</keyword>
<accession>A0ABP5CK18</accession>
<feature type="transmembrane region" description="Helical" evidence="5">
    <location>
        <begin position="305"/>
        <end position="327"/>
    </location>
</feature>
<dbReference type="PANTHER" id="PTHR33514:SF15">
    <property type="entry name" value="COBALT TRANSPORT PROTEIN"/>
    <property type="match status" value="1"/>
</dbReference>
<comment type="caution">
    <text evidence="6">The sequence shown here is derived from an EMBL/GenBank/DDBJ whole genome shotgun (WGS) entry which is preliminary data.</text>
</comment>
<feature type="transmembrane region" description="Helical" evidence="5">
    <location>
        <begin position="347"/>
        <end position="365"/>
    </location>
</feature>
<dbReference type="Pfam" id="PF02361">
    <property type="entry name" value="CbiQ"/>
    <property type="match status" value="1"/>
</dbReference>
<organism evidence="6 7">
    <name type="scientific">Nocardioides panacihumi</name>
    <dbReference type="NCBI Taxonomy" id="400774"/>
    <lineage>
        <taxon>Bacteria</taxon>
        <taxon>Bacillati</taxon>
        <taxon>Actinomycetota</taxon>
        <taxon>Actinomycetes</taxon>
        <taxon>Propionibacteriales</taxon>
        <taxon>Nocardioidaceae</taxon>
        <taxon>Nocardioides</taxon>
    </lineage>
</organism>